<feature type="compositionally biased region" description="Low complexity" evidence="2">
    <location>
        <begin position="136"/>
        <end position="165"/>
    </location>
</feature>
<dbReference type="PROSITE" id="PS51257">
    <property type="entry name" value="PROKAR_LIPOPROTEIN"/>
    <property type="match status" value="1"/>
</dbReference>
<proteinExistence type="inferred from homology"/>
<dbReference type="InterPro" id="IPR016047">
    <property type="entry name" value="M23ase_b-sheet_dom"/>
</dbReference>
<dbReference type="InterPro" id="IPR036779">
    <property type="entry name" value="LysM_dom_sf"/>
</dbReference>
<evidence type="ECO:0000313" key="4">
    <source>
        <dbReference type="EMBL" id="CAB3751966.1"/>
    </source>
</evidence>
<dbReference type="Gene3D" id="3.10.350.10">
    <property type="entry name" value="LysM domain"/>
    <property type="match status" value="1"/>
</dbReference>
<dbReference type="PROSITE" id="PS51782">
    <property type="entry name" value="LYSM"/>
    <property type="match status" value="1"/>
</dbReference>
<keyword evidence="5" id="KW-1185">Reference proteome</keyword>
<dbReference type="Pfam" id="PF01551">
    <property type="entry name" value="Peptidase_M23"/>
    <property type="match status" value="1"/>
</dbReference>
<dbReference type="CDD" id="cd12797">
    <property type="entry name" value="M23_peptidase"/>
    <property type="match status" value="1"/>
</dbReference>
<dbReference type="InterPro" id="IPR018392">
    <property type="entry name" value="LysM"/>
</dbReference>
<dbReference type="InterPro" id="IPR011055">
    <property type="entry name" value="Dup_hybrid_motif"/>
</dbReference>
<name>A0A6J5DGG0_9BURK</name>
<dbReference type="PANTHER" id="PTHR21666">
    <property type="entry name" value="PEPTIDASE-RELATED"/>
    <property type="match status" value="1"/>
</dbReference>
<keyword evidence="4" id="KW-0378">Hydrolase</keyword>
<dbReference type="Gene3D" id="2.70.70.10">
    <property type="entry name" value="Glucose Permease (Domain IIA)"/>
    <property type="match status" value="1"/>
</dbReference>
<reference evidence="4 5" key="1">
    <citation type="submission" date="2020-04" db="EMBL/GenBank/DDBJ databases">
        <authorList>
            <person name="De Canck E."/>
        </authorList>
    </citation>
    <scope>NUCLEOTIDE SEQUENCE [LARGE SCALE GENOMIC DNA]</scope>
    <source>
        <strain evidence="4 5">LMG 29542</strain>
    </source>
</reference>
<dbReference type="AlphaFoldDB" id="A0A6J5DGG0"/>
<evidence type="ECO:0000259" key="3">
    <source>
        <dbReference type="PROSITE" id="PS51782"/>
    </source>
</evidence>
<evidence type="ECO:0000256" key="1">
    <source>
        <dbReference type="ARBA" id="ARBA00038420"/>
    </source>
</evidence>
<sequence length="311" mass="31969">MSNRRFDRSVAVPAARAGLAALTLAIALGGCVNVAQQGVGADAPASGVPVASAPAAAASGTTVVVAQAASAPAAAAKAAVPPQAVKPASYKVRRGDTVKRIAQKHHITVKQLLAWNRLKASARVKPGQTLIVSSPDAARNATTEAATAPAADTASADAQQTPTDDSTVEPPTPAQARDVATALSRHANGVSLAWPAQGSVVETFQPGETRGIEIGGKPGDPVRAAADGKVMYAGTGLNEYGSLIIVQHNKDFLTAYSHNRKLLVRTGDIVRKGQQIAEMGSENNTRVSVGFEVRRDGKPVDPMPYLPSDRG</sequence>
<dbReference type="Pfam" id="PF01476">
    <property type="entry name" value="LysM"/>
    <property type="match status" value="1"/>
</dbReference>
<dbReference type="CDD" id="cd00118">
    <property type="entry name" value="LysM"/>
    <property type="match status" value="1"/>
</dbReference>
<feature type="region of interest" description="Disordered" evidence="2">
    <location>
        <begin position="135"/>
        <end position="176"/>
    </location>
</feature>
<feature type="domain" description="LysM" evidence="3">
    <location>
        <begin position="88"/>
        <end position="132"/>
    </location>
</feature>
<evidence type="ECO:0000256" key="2">
    <source>
        <dbReference type="SAM" id="MobiDB-lite"/>
    </source>
</evidence>
<accession>A0A6J5DGG0</accession>
<gene>
    <name evidence="4" type="primary">nlpD_1</name>
    <name evidence="4" type="ORF">LMG29542_01621</name>
</gene>
<dbReference type="PANTHER" id="PTHR21666:SF263">
    <property type="entry name" value="MUREIN HYDROLASE ACTIVATOR NLPD"/>
    <property type="match status" value="1"/>
</dbReference>
<dbReference type="Proteomes" id="UP000494363">
    <property type="component" value="Unassembled WGS sequence"/>
</dbReference>
<dbReference type="InterPro" id="IPR050570">
    <property type="entry name" value="Cell_wall_metabolism_enzyme"/>
</dbReference>
<dbReference type="RefSeq" id="WP_175225937.1">
    <property type="nucleotide sequence ID" value="NZ_CADIKH010000006.1"/>
</dbReference>
<dbReference type="GO" id="GO:0004222">
    <property type="term" value="F:metalloendopeptidase activity"/>
    <property type="evidence" value="ECO:0007669"/>
    <property type="project" value="TreeGrafter"/>
</dbReference>
<evidence type="ECO:0000313" key="5">
    <source>
        <dbReference type="Proteomes" id="UP000494363"/>
    </source>
</evidence>
<organism evidence="4 5">
    <name type="scientific">Paraburkholderia humisilvae</name>
    <dbReference type="NCBI Taxonomy" id="627669"/>
    <lineage>
        <taxon>Bacteria</taxon>
        <taxon>Pseudomonadati</taxon>
        <taxon>Pseudomonadota</taxon>
        <taxon>Betaproteobacteria</taxon>
        <taxon>Burkholderiales</taxon>
        <taxon>Burkholderiaceae</taxon>
        <taxon>Paraburkholderia</taxon>
    </lineage>
</organism>
<dbReference type="SUPFAM" id="SSF51261">
    <property type="entry name" value="Duplicated hybrid motif"/>
    <property type="match status" value="1"/>
</dbReference>
<dbReference type="SMART" id="SM00257">
    <property type="entry name" value="LysM"/>
    <property type="match status" value="1"/>
</dbReference>
<comment type="similarity">
    <text evidence="1">Belongs to the E.coli NlpD/Haemophilus LppB family.</text>
</comment>
<protein>
    <submittedName>
        <fullName evidence="4">Murein hydrolase activator NlpD</fullName>
    </submittedName>
</protein>
<dbReference type="EMBL" id="CADIKH010000006">
    <property type="protein sequence ID" value="CAB3751966.1"/>
    <property type="molecule type" value="Genomic_DNA"/>
</dbReference>